<feature type="transmembrane region" description="Helical" evidence="2">
    <location>
        <begin position="135"/>
        <end position="154"/>
    </location>
</feature>
<gene>
    <name evidence="3" type="ORF">TMSB3V08_LOCUS8434</name>
</gene>
<proteinExistence type="predicted"/>
<organism evidence="3">
    <name type="scientific">Timema monikensis</name>
    <dbReference type="NCBI Taxonomy" id="170555"/>
    <lineage>
        <taxon>Eukaryota</taxon>
        <taxon>Metazoa</taxon>
        <taxon>Ecdysozoa</taxon>
        <taxon>Arthropoda</taxon>
        <taxon>Hexapoda</taxon>
        <taxon>Insecta</taxon>
        <taxon>Pterygota</taxon>
        <taxon>Neoptera</taxon>
        <taxon>Polyneoptera</taxon>
        <taxon>Phasmatodea</taxon>
        <taxon>Timematodea</taxon>
        <taxon>Timematoidea</taxon>
        <taxon>Timematidae</taxon>
        <taxon>Timema</taxon>
    </lineage>
</organism>
<protein>
    <submittedName>
        <fullName evidence="3">Uncharacterized protein</fullName>
    </submittedName>
</protein>
<feature type="region of interest" description="Disordered" evidence="1">
    <location>
        <begin position="30"/>
        <end position="67"/>
    </location>
</feature>
<evidence type="ECO:0000313" key="3">
    <source>
        <dbReference type="EMBL" id="CAD7431712.1"/>
    </source>
</evidence>
<dbReference type="EMBL" id="OB795123">
    <property type="protein sequence ID" value="CAD7431712.1"/>
    <property type="molecule type" value="Genomic_DNA"/>
</dbReference>
<name>A0A7R9HT67_9NEOP</name>
<reference evidence="3" key="1">
    <citation type="submission" date="2020-11" db="EMBL/GenBank/DDBJ databases">
        <authorList>
            <person name="Tran Van P."/>
        </authorList>
    </citation>
    <scope>NUCLEOTIDE SEQUENCE</scope>
</reference>
<accession>A0A7R9HT67</accession>
<keyword evidence="2" id="KW-0472">Membrane</keyword>
<dbReference type="AlphaFoldDB" id="A0A7R9HT67"/>
<evidence type="ECO:0000256" key="1">
    <source>
        <dbReference type="SAM" id="MobiDB-lite"/>
    </source>
</evidence>
<evidence type="ECO:0000256" key="2">
    <source>
        <dbReference type="SAM" id="Phobius"/>
    </source>
</evidence>
<keyword evidence="2" id="KW-0812">Transmembrane</keyword>
<keyword evidence="2" id="KW-1133">Transmembrane helix</keyword>
<sequence length="158" mass="17647">MAAAQVTTSIALGIGMVVLEEVNPHLRGVRVENHLGKTTPSSPDRDSNRDLPLLSSRAQHDKHGRRAGVLGGSGACPSLPPIYLPERRSHSFPCRKIPQALDIKELYTSAFWLLFHPLQDVFKTCKSFSVRRNGFIFRPFTNFIIVLFISLLFIHNGL</sequence>